<protein>
    <recommendedName>
        <fullName evidence="4">Ras-GEF domain-containing protein</fullName>
    </recommendedName>
</protein>
<proteinExistence type="predicted"/>
<dbReference type="InterPro" id="IPR001895">
    <property type="entry name" value="RASGEF_cat_dom"/>
</dbReference>
<dbReference type="Gene3D" id="1.10.840.10">
    <property type="entry name" value="Ras guanine-nucleotide exchange factors catalytic domain"/>
    <property type="match status" value="1"/>
</dbReference>
<name>A0AA88H6B9_NAELO</name>
<dbReference type="SMART" id="SM00147">
    <property type="entry name" value="RasGEF"/>
    <property type="match status" value="1"/>
</dbReference>
<dbReference type="GeneID" id="68099461"/>
<dbReference type="InterPro" id="IPR036047">
    <property type="entry name" value="F-box-like_dom_sf"/>
</dbReference>
<dbReference type="PANTHER" id="PTHR23113:SF99">
    <property type="entry name" value="RASGEF DOMAIN-CONTAINING PROTEIN"/>
    <property type="match status" value="1"/>
</dbReference>
<dbReference type="PROSITE" id="PS50009">
    <property type="entry name" value="RASGEF_CAT"/>
    <property type="match status" value="1"/>
</dbReference>
<dbReference type="Proteomes" id="UP000816034">
    <property type="component" value="Unassembled WGS sequence"/>
</dbReference>
<dbReference type="AlphaFoldDB" id="A0AA88H6B9"/>
<evidence type="ECO:0000313" key="6">
    <source>
        <dbReference type="Proteomes" id="UP000816034"/>
    </source>
</evidence>
<comment type="caution">
    <text evidence="5">The sequence shown here is derived from an EMBL/GenBank/DDBJ whole genome shotgun (WGS) entry which is preliminary data.</text>
</comment>
<feature type="region of interest" description="Disordered" evidence="3">
    <location>
        <begin position="1"/>
        <end position="35"/>
    </location>
</feature>
<dbReference type="InterPro" id="IPR036964">
    <property type="entry name" value="RASGEF_cat_dom_sf"/>
</dbReference>
<feature type="domain" description="Ras-GEF" evidence="4">
    <location>
        <begin position="404"/>
        <end position="653"/>
    </location>
</feature>
<evidence type="ECO:0000256" key="3">
    <source>
        <dbReference type="SAM" id="MobiDB-lite"/>
    </source>
</evidence>
<organism evidence="5 6">
    <name type="scientific">Naegleria lovaniensis</name>
    <name type="common">Amoeba</name>
    <dbReference type="NCBI Taxonomy" id="51637"/>
    <lineage>
        <taxon>Eukaryota</taxon>
        <taxon>Discoba</taxon>
        <taxon>Heterolobosea</taxon>
        <taxon>Tetramitia</taxon>
        <taxon>Eutetramitia</taxon>
        <taxon>Vahlkampfiidae</taxon>
        <taxon>Naegleria</taxon>
    </lineage>
</organism>
<evidence type="ECO:0000313" key="5">
    <source>
        <dbReference type="EMBL" id="KAG2393476.1"/>
    </source>
</evidence>
<dbReference type="GO" id="GO:0007264">
    <property type="term" value="P:small GTPase-mediated signal transduction"/>
    <property type="evidence" value="ECO:0007669"/>
    <property type="project" value="InterPro"/>
</dbReference>
<evidence type="ECO:0000256" key="2">
    <source>
        <dbReference type="PROSITE-ProRule" id="PRU00168"/>
    </source>
</evidence>
<accession>A0AA88H6B9</accession>
<dbReference type="Pfam" id="PF00617">
    <property type="entry name" value="RasGEF"/>
    <property type="match status" value="1"/>
</dbReference>
<keyword evidence="1 2" id="KW-0344">Guanine-nucleotide releasing factor</keyword>
<dbReference type="InterPro" id="IPR008937">
    <property type="entry name" value="Ras-like_GEF"/>
</dbReference>
<sequence length="656" mass="75934">MLPTTDSISRALHTNTSPQQQDTISPTTVTDQPPEKETQVLNFVDQVPEEIMATIASFLPIGATSTCLAVCHKWRGAVLKHLHICFPFSHGGKNSVIPFANKEFLHLESFREFNSFWLRVDESIFMDLSCKGKQTFIGGTLHHLLERLIESVDESEMNDRDEYDLSNIALAVIAGVSGSLEFMTLQQRNQVLSGNLPQSIVHSPSPPGPLLGSPISTGANITFPTLNNGDSIETMDDERSTLPEAHSFQRSFLKTFESFLSKSNFCRMCFLYLIDLDKEQMETKHPETQRKVVKLMKVLNMFIHYCIRMDPRDEENDDMIVLQFSQFLDLYLINGGAHEQNSVNPLSTVKYLKGIQIKHNLYKKLITLEEQKNKRQFRIINRFSTSPSTKPGDVLRETNIYTIGLGDLAKQLTILQFEHYKNLRPFEFIGFPWRKCAHKCPSIVMNNKHFENVAKWVASEIVMPKDVQERAKAFKLFIDLCFELFNYQNFETIFAISAGIMSASAFRLKLTRQEAGDEYEEKLEHLREIVSLRANFRMLRSLLESVKTEACIPYLGLFLSDLKNLHDTSNQLRKYIEKEKELSESGVTCVNWFTVLREYQIIHQLMFWKQKSDEKYRSLFEKDEMIQFRIDQYLKQAKSFEELYQISLKREPRQNN</sequence>
<dbReference type="GO" id="GO:0005085">
    <property type="term" value="F:guanyl-nucleotide exchange factor activity"/>
    <property type="evidence" value="ECO:0007669"/>
    <property type="project" value="UniProtKB-KW"/>
</dbReference>
<dbReference type="EMBL" id="PYSW02000002">
    <property type="protein sequence ID" value="KAG2393476.1"/>
    <property type="molecule type" value="Genomic_DNA"/>
</dbReference>
<keyword evidence="6" id="KW-1185">Reference proteome</keyword>
<gene>
    <name evidence="5" type="ORF">C9374_007007</name>
</gene>
<dbReference type="InterPro" id="IPR023578">
    <property type="entry name" value="Ras_GEF_dom_sf"/>
</dbReference>
<dbReference type="SUPFAM" id="SSF48366">
    <property type="entry name" value="Ras GEF"/>
    <property type="match status" value="1"/>
</dbReference>
<dbReference type="PANTHER" id="PTHR23113">
    <property type="entry name" value="GUANINE NUCLEOTIDE EXCHANGE FACTOR"/>
    <property type="match status" value="1"/>
</dbReference>
<evidence type="ECO:0000256" key="1">
    <source>
        <dbReference type="ARBA" id="ARBA00022658"/>
    </source>
</evidence>
<reference evidence="5 6" key="1">
    <citation type="journal article" date="2018" name="BMC Genomics">
        <title>The genome of Naegleria lovaniensis, the basis for a comparative approach to unravel pathogenicity factors of the human pathogenic amoeba N. fowleri.</title>
        <authorList>
            <person name="Liechti N."/>
            <person name="Schurch N."/>
            <person name="Bruggmann R."/>
            <person name="Wittwer M."/>
        </authorList>
    </citation>
    <scope>NUCLEOTIDE SEQUENCE [LARGE SCALE GENOMIC DNA]</scope>
    <source>
        <strain evidence="5 6">ATCC 30569</strain>
    </source>
</reference>
<evidence type="ECO:0000259" key="4">
    <source>
        <dbReference type="PROSITE" id="PS50009"/>
    </source>
</evidence>
<dbReference type="SUPFAM" id="SSF81383">
    <property type="entry name" value="F-box domain"/>
    <property type="match status" value="1"/>
</dbReference>
<dbReference type="RefSeq" id="XP_044555370.1">
    <property type="nucleotide sequence ID" value="XM_044696931.1"/>
</dbReference>
<feature type="compositionally biased region" description="Polar residues" evidence="3">
    <location>
        <begin position="1"/>
        <end position="31"/>
    </location>
</feature>